<evidence type="ECO:0000256" key="2">
    <source>
        <dbReference type="SAM" id="MobiDB-lite"/>
    </source>
</evidence>
<proteinExistence type="predicted"/>
<accession>A0A9W2YRE6</accession>
<dbReference type="RefSeq" id="XP_055865345.1">
    <property type="nucleotide sequence ID" value="XM_056009370.1"/>
</dbReference>
<keyword evidence="1" id="KW-0175">Coiled coil</keyword>
<keyword evidence="3" id="KW-1185">Reference proteome</keyword>
<sequence>MSTRNKSGEDCLGNTVINPSRQPTYTPDTQSLADSFDQWYDKVKNNFEGPESDLCKTLLTVITNKFASSATCRHNTPTMVSINETDIMNERQKAFRKKLQDLDADYSYQLKEKELENQNLLKRLQKQEETMVELQNKLKRQDEVQKRHSEYDDLKIRLCEEKIEDLEEELKQKDDVYETKIASLEKRLELKITIQDNKKKRRRRKPKNWK</sequence>
<gene>
    <name evidence="4 5" type="primary">LOC106069697</name>
</gene>
<organism evidence="3 5">
    <name type="scientific">Biomphalaria glabrata</name>
    <name type="common">Bloodfluke planorb</name>
    <name type="synonym">Freshwater snail</name>
    <dbReference type="NCBI Taxonomy" id="6526"/>
    <lineage>
        <taxon>Eukaryota</taxon>
        <taxon>Metazoa</taxon>
        <taxon>Spiralia</taxon>
        <taxon>Lophotrochozoa</taxon>
        <taxon>Mollusca</taxon>
        <taxon>Gastropoda</taxon>
        <taxon>Heterobranchia</taxon>
        <taxon>Euthyneura</taxon>
        <taxon>Panpulmonata</taxon>
        <taxon>Hygrophila</taxon>
        <taxon>Lymnaeoidea</taxon>
        <taxon>Planorbidae</taxon>
        <taxon>Biomphalaria</taxon>
    </lineage>
</organism>
<feature type="coiled-coil region" evidence="1">
    <location>
        <begin position="110"/>
        <end position="187"/>
    </location>
</feature>
<evidence type="ECO:0000256" key="1">
    <source>
        <dbReference type="SAM" id="Coils"/>
    </source>
</evidence>
<evidence type="ECO:0000313" key="4">
    <source>
        <dbReference type="RefSeq" id="XP_055865345.1"/>
    </source>
</evidence>
<reference evidence="4 5" key="1">
    <citation type="submission" date="2025-04" db="UniProtKB">
        <authorList>
            <consortium name="RefSeq"/>
        </authorList>
    </citation>
    <scope>IDENTIFICATION</scope>
</reference>
<feature type="region of interest" description="Disordered" evidence="2">
    <location>
        <begin position="1"/>
        <end position="28"/>
    </location>
</feature>
<evidence type="ECO:0000313" key="5">
    <source>
        <dbReference type="RefSeq" id="XP_055865346.1"/>
    </source>
</evidence>
<feature type="compositionally biased region" description="Polar residues" evidence="2">
    <location>
        <begin position="15"/>
        <end position="28"/>
    </location>
</feature>
<name>A0A9W2YRE6_BIOGL</name>
<dbReference type="OrthoDB" id="10350361at2759"/>
<protein>
    <submittedName>
        <fullName evidence="4 5">Golgin subfamily A member 6-like protein 25</fullName>
    </submittedName>
</protein>
<dbReference type="RefSeq" id="XP_055865346.1">
    <property type="nucleotide sequence ID" value="XM_056009371.1"/>
</dbReference>
<dbReference type="Proteomes" id="UP001165740">
    <property type="component" value="Chromosome 14"/>
</dbReference>
<dbReference type="AlphaFoldDB" id="A0A9W2YRE6"/>
<dbReference type="GeneID" id="106069697"/>
<evidence type="ECO:0000313" key="3">
    <source>
        <dbReference type="Proteomes" id="UP001165740"/>
    </source>
</evidence>